<evidence type="ECO:0000256" key="1">
    <source>
        <dbReference type="ARBA" id="ARBA00004395"/>
    </source>
</evidence>
<evidence type="ECO:0000256" key="5">
    <source>
        <dbReference type="ARBA" id="ARBA00023136"/>
    </source>
</evidence>
<keyword evidence="4" id="KW-0333">Golgi apparatus</keyword>
<feature type="domain" description="DOP1-like C-terminal" evidence="10">
    <location>
        <begin position="1222"/>
        <end position="1654"/>
    </location>
</feature>
<reference evidence="11 12" key="1">
    <citation type="submission" date="2017-12" db="EMBL/GenBank/DDBJ databases">
        <title>Genome Sequence of the Amphotericin B-resistant Candida duobushaemulonii strain, B09383.</title>
        <authorList>
            <person name="Chow N.A."/>
            <person name="Gade L."/>
            <person name="Batra D."/>
            <person name="Rowe L.A."/>
            <person name="Loparev V.N."/>
            <person name="Litvintseva A.P."/>
        </authorList>
    </citation>
    <scope>NUCLEOTIDE SEQUENCE [LARGE SCALE GENOMIC DNA]</scope>
    <source>
        <strain evidence="11 12">B09383</strain>
    </source>
</reference>
<dbReference type="PANTHER" id="PTHR14042:SF24">
    <property type="entry name" value="PROTEIN DOPEY-1 HOMOLOG"/>
    <property type="match status" value="1"/>
</dbReference>
<sequence>MEALRAIPGFGSRNVAKSDLSSKDKRYLSNVEKALATFETLQEWADYIAFLSRLQKALQIGDENVEPQSFDWIPLSDEVSRKLALCLSPSLPNGVHQKALSIYESIFTALTKNSFDAHINEWLPGFVPIISYASMQLKPQVLDIYRKHIIQKLNQSTIKAVVKPILLSLLAVLDDENSEVYKDAFALMESFKAAMNDNSLFWQTLFLCITSSPERRLGALNWCNSRLPSFKSLKDESGSKLSAEATACLRPEPGLLVRAFAAAIDTRTSFNSANDIIVIRGFFDLLLSHLPLSSDVFQHELASADKELLIMACCSVTLRKDMSLNRRLWNWLVGPESAEDSGDGDVHVRYFADNALPILSEGVLKLVNSEDHTEKVKGLKIALSFMLDRWEISQLVAPRFFTSILESCCLSVKQSSQGSDEILSNTKLFFDAVEASFIWEYIICSLILSESATNYEMLCFLLKNFDFHDQELATHIPLAMLCLLKNCEISEKSVETLDLLSSLAQPRLFAPVKRVEGKSDNSLLRSVEKYYEDLNDNETSILPIEGAEMSFMLLDSLKDWYAQSVTQIDINDKVSSILCTFLFTIPTADSEEFEFSDKVILDTVLKLEPYNFSPDEINNQKTLSLVMGAVKFTRYLVKTSNTYQRNKVLKVILSNLWYALISPYPANNEVEAVKIIFDLELSFTTHEIEAGLIEMLIRTPKETKANAFYKLWIHSADLSTAESLLAGPLHLILDDLLESDPASVMAAQRLVRNIIRDGSAGRFLKLLTSTLLSFDFISDETHEVNLHDDIKLFTYNIRTIHKVIHSNEKLLKEAFNHEFIVSETTEIFAALKANGWEVSNYKSLVCAILHKFLNLKLSPDILKDKTSLEHYAFGVTAALELFADLVIGSEADFEVHFLKLVQYCLGYLQEIENVPFELEIIEAEYINIIMHFLDLTKSMNVDLSLLHTASDSKDPILVSFIIEGIKKCSSSILLEKWFALLTRALYSFNESVFSVILTLNDGINTKIREYLEYVKAFKKANDFTNLESSFSILLSGLEDMLSISHSYLLTSNLRSNAKVAASNGESGFLGNMISGVFSIESPDSRTEEQNKIHSMIISIQDSSKLAFEIWDWGEKGTQVVTSEFASAKSAVHLSNKLRFRSRKLLEALMELERQEVIETIIETSSEAQNKIKLLHVLDNGRPQITLPHIINSIVTRCYPGLLEETKKSSMNSIVTSKQLTEFLVPYLESVDSDIIEEVWVKLVSFFKDVLAHAFHFKDSLSDFLRCLAVLATKTSMRKSNERKGYSRELADLFVRMINAACTIGQSGEAEGQNIGTSDSLLKTLTKLIESVDEVIQDSDKTTAVVNTIVNVALAPQLRGKSKSSEQALRLMGLIGTVHATKIWKATVSDCFADNAFFTGGNYLAEDWKHLIGVWVMNEKDAMSDLIARVSPPTKSTAANIFVWSEKSEVEDKIFILKRIAYLIMASPKDQFSNLLDVLLTKLFEVINGSCPPIFKSEAFLLLRAVALQFDQMHLVSLWEPTTQALVEVLRFTLSKTQKDLSQMSEEEVQLVLSTCKLLDQLLLFGFDEFTLKEWIFVETNPAVVTDTTKHDPTALIDLLAKLTENFSAKSSPVQVTHPTPGIPNRPTLYGVQKIENIGSLRRFFDSFSYIHYEHSENSDIEFDDTQLQTPQALRESSRSILERATTTEIPLSDRPSQIKKKTPTKFAELTDHELIVNEKLISDDNQFTPHALSGSPGRIPRLQWSNEKVRATDISQNKEDLSDDEFDPSEDDEPSNKRPNAAKDDEPPIISESLKSTLARSPRKGSPLRNEIRPSSSSPSDIHGDNSGEPSKVDQMLRSMNSDLNRLRSIDSDDAIDEEQDHVEYDEQSESSDDNEEAMRKLDTLLPSRSSRGGNSSPLRATSFSIDSIENQGNRTVPSLTVPETVEANAIWGNRSPTRNGKLVGAKRKRMNAKSLRSKGGKNSIVKPSKKEYAAWPAEKWTKLTRLIESSIPNEVIVNSNIVVRELGCNNKAELAKRVEFLENYLNEDS</sequence>
<feature type="compositionally biased region" description="Basic and acidic residues" evidence="7">
    <location>
        <begin position="1751"/>
        <end position="1760"/>
    </location>
</feature>
<evidence type="ECO:0000256" key="3">
    <source>
        <dbReference type="ARBA" id="ARBA00022927"/>
    </source>
</evidence>
<dbReference type="VEuPathDB" id="FungiDB:CXQ87_000377"/>
<feature type="region of interest" description="Disordered" evidence="7">
    <location>
        <begin position="1751"/>
        <end position="1904"/>
    </location>
</feature>
<feature type="compositionally biased region" description="Acidic residues" evidence="7">
    <location>
        <begin position="1761"/>
        <end position="1773"/>
    </location>
</feature>
<organism evidence="11 12">
    <name type="scientific">Candidozyma duobushaemuli</name>
    <dbReference type="NCBI Taxonomy" id="1231522"/>
    <lineage>
        <taxon>Eukaryota</taxon>
        <taxon>Fungi</taxon>
        <taxon>Dikarya</taxon>
        <taxon>Ascomycota</taxon>
        <taxon>Saccharomycotina</taxon>
        <taxon>Pichiomycetes</taxon>
        <taxon>Metschnikowiaceae</taxon>
        <taxon>Candidozyma</taxon>
    </lineage>
</organism>
<protein>
    <submittedName>
        <fullName evidence="11">Uncharacterized protein</fullName>
    </submittedName>
</protein>
<comment type="caution">
    <text evidence="11">The sequence shown here is derived from an EMBL/GenBank/DDBJ whole genome shotgun (WGS) entry which is preliminary data.</text>
</comment>
<dbReference type="GO" id="GO:0000139">
    <property type="term" value="C:Golgi membrane"/>
    <property type="evidence" value="ECO:0007669"/>
    <property type="project" value="UniProtKB-SubCell"/>
</dbReference>
<evidence type="ECO:0000256" key="7">
    <source>
        <dbReference type="SAM" id="MobiDB-lite"/>
    </source>
</evidence>
<keyword evidence="5" id="KW-0472">Membrane</keyword>
<evidence type="ECO:0000259" key="10">
    <source>
        <dbReference type="Pfam" id="PF24598"/>
    </source>
</evidence>
<feature type="region of interest" description="Disordered" evidence="7">
    <location>
        <begin position="1675"/>
        <end position="1705"/>
    </location>
</feature>
<dbReference type="InterPro" id="IPR007249">
    <property type="entry name" value="DOP1_N"/>
</dbReference>
<dbReference type="InterPro" id="IPR056457">
    <property type="entry name" value="DOP1_C"/>
</dbReference>
<dbReference type="GO" id="GO:0006895">
    <property type="term" value="P:Golgi to endosome transport"/>
    <property type="evidence" value="ECO:0007669"/>
    <property type="project" value="InterPro"/>
</dbReference>
<comment type="subcellular location">
    <subcellularLocation>
        <location evidence="1">Golgi apparatus membrane</location>
        <topology evidence="1">Peripheral membrane protein</topology>
    </subcellularLocation>
</comment>
<comment type="similarity">
    <text evidence="6">Belongs to the DOP1 family.</text>
</comment>
<feature type="compositionally biased region" description="Low complexity" evidence="7">
    <location>
        <begin position="1885"/>
        <end position="1900"/>
    </location>
</feature>
<dbReference type="GeneID" id="37000379"/>
<evidence type="ECO:0000259" key="8">
    <source>
        <dbReference type="Pfam" id="PF04118"/>
    </source>
</evidence>
<proteinExistence type="inferred from homology"/>
<dbReference type="GO" id="GO:0015031">
    <property type="term" value="P:protein transport"/>
    <property type="evidence" value="ECO:0007669"/>
    <property type="project" value="UniProtKB-KW"/>
</dbReference>
<dbReference type="Proteomes" id="UP000244406">
    <property type="component" value="Unassembled WGS sequence"/>
</dbReference>
<keyword evidence="2" id="KW-0813">Transport</keyword>
<keyword evidence="3" id="KW-0653">Protein transport</keyword>
<evidence type="ECO:0000256" key="6">
    <source>
        <dbReference type="ARBA" id="ARBA00046326"/>
    </source>
</evidence>
<feature type="domain" description="DOP1-like middle TPR" evidence="9">
    <location>
        <begin position="350"/>
        <end position="530"/>
    </location>
</feature>
<dbReference type="PANTHER" id="PTHR14042">
    <property type="entry name" value="DOPEY-RELATED"/>
    <property type="match status" value="1"/>
</dbReference>
<dbReference type="InterPro" id="IPR056458">
    <property type="entry name" value="TPR_DOP1_M"/>
</dbReference>
<name>A0A2V1AKP6_9ASCO</name>
<dbReference type="InterPro" id="IPR040314">
    <property type="entry name" value="DOP1"/>
</dbReference>
<dbReference type="GO" id="GO:0005768">
    <property type="term" value="C:endosome"/>
    <property type="evidence" value="ECO:0007669"/>
    <property type="project" value="TreeGrafter"/>
</dbReference>
<dbReference type="EMBL" id="PKFP01000008">
    <property type="protein sequence ID" value="PVH17491.1"/>
    <property type="molecule type" value="Genomic_DNA"/>
</dbReference>
<dbReference type="RefSeq" id="XP_025338431.1">
    <property type="nucleotide sequence ID" value="XM_025478958.1"/>
</dbReference>
<dbReference type="GO" id="GO:0005829">
    <property type="term" value="C:cytosol"/>
    <property type="evidence" value="ECO:0007669"/>
    <property type="project" value="GOC"/>
</dbReference>
<dbReference type="Pfam" id="PF24597">
    <property type="entry name" value="TPR_DOP1_M"/>
    <property type="match status" value="1"/>
</dbReference>
<dbReference type="Pfam" id="PF04118">
    <property type="entry name" value="Dopey_N"/>
    <property type="match status" value="1"/>
</dbReference>
<gene>
    <name evidence="11" type="ORF">CXQ87_000377</name>
</gene>
<keyword evidence="12" id="KW-1185">Reference proteome</keyword>
<evidence type="ECO:0000256" key="4">
    <source>
        <dbReference type="ARBA" id="ARBA00023034"/>
    </source>
</evidence>
<evidence type="ECO:0000259" key="9">
    <source>
        <dbReference type="Pfam" id="PF24597"/>
    </source>
</evidence>
<evidence type="ECO:0000313" key="11">
    <source>
        <dbReference type="EMBL" id="PVH17491.1"/>
    </source>
</evidence>
<feature type="compositionally biased region" description="Acidic residues" evidence="7">
    <location>
        <begin position="1852"/>
        <end position="1876"/>
    </location>
</feature>
<dbReference type="GO" id="GO:0005802">
    <property type="term" value="C:trans-Golgi network"/>
    <property type="evidence" value="ECO:0007669"/>
    <property type="project" value="TreeGrafter"/>
</dbReference>
<evidence type="ECO:0000256" key="2">
    <source>
        <dbReference type="ARBA" id="ARBA00022448"/>
    </source>
</evidence>
<evidence type="ECO:0000313" key="12">
    <source>
        <dbReference type="Proteomes" id="UP000244406"/>
    </source>
</evidence>
<dbReference type="Pfam" id="PF24598">
    <property type="entry name" value="DOP1_C"/>
    <property type="match status" value="1"/>
</dbReference>
<feature type="domain" description="DOP1 N-terminal" evidence="8">
    <location>
        <begin position="22"/>
        <end position="336"/>
    </location>
</feature>
<accession>A0A2V1AKP6</accession>